<keyword evidence="2" id="KW-1133">Transmembrane helix</keyword>
<protein>
    <recommendedName>
        <fullName evidence="3">DUF6545 domain-containing protein</fullName>
    </recommendedName>
</protein>
<dbReference type="Pfam" id="PF20182">
    <property type="entry name" value="DUF6545"/>
    <property type="match status" value="1"/>
</dbReference>
<accession>A0A919MQ78</accession>
<evidence type="ECO:0000256" key="1">
    <source>
        <dbReference type="SAM" id="MobiDB-lite"/>
    </source>
</evidence>
<evidence type="ECO:0000313" key="5">
    <source>
        <dbReference type="Proteomes" id="UP000647172"/>
    </source>
</evidence>
<evidence type="ECO:0000256" key="2">
    <source>
        <dbReference type="SAM" id="Phobius"/>
    </source>
</evidence>
<reference evidence="4" key="1">
    <citation type="submission" date="2021-01" db="EMBL/GenBank/DDBJ databases">
        <title>Whole genome shotgun sequence of Actinoplanes nipponensis NBRC 14063.</title>
        <authorList>
            <person name="Komaki H."/>
            <person name="Tamura T."/>
        </authorList>
    </citation>
    <scope>NUCLEOTIDE SEQUENCE</scope>
    <source>
        <strain evidence="4">NBRC 14063</strain>
    </source>
</reference>
<keyword evidence="5" id="KW-1185">Reference proteome</keyword>
<feature type="transmembrane region" description="Helical" evidence="2">
    <location>
        <begin position="64"/>
        <end position="87"/>
    </location>
</feature>
<dbReference type="AlphaFoldDB" id="A0A919MQ78"/>
<dbReference type="InterPro" id="IPR046675">
    <property type="entry name" value="DUF6545"/>
</dbReference>
<keyword evidence="2" id="KW-0812">Transmembrane</keyword>
<sequence length="471" mass="49422">MNGVLTGVVLVLLWGTVAVRFPTLWRDAQQRAMWATLFALAVTKTVTTPGVNALLGKLVPQAQVIPHLLAVVTAFFLLRFLSLITGYDADHPRAARWQLVLAVSELVVLLVLVAVTPGGIKTKGAELMGTATAPTAAAYWVILNGYLGAVLALATGLFWRISRPAPAGALRQGLRAIAAGTFLVAVYAALKTAVIVAHSAGLTIPVDKAEPAANALRTIGIIVCLIGAAVPAVGKLRAIMRTYHSLWALRPLWSVMRRTFPELILFSRRRALLELAGVDEVQLRLYRRVIEIRDGMLTLRDHLPAGTRDEARSHVGDDPALIEACGIAFALSRYRSGAAPIENGDGWADIGGEIADEVAWLSAVSAAFRRREASAFAHHQPATPATTPHPAATATPTATTSPPPTATTTTTAATATARTAATAATAATGATGATAAAATATATTNATGGSTNLDETKTPANGRRCQREERN</sequence>
<feature type="region of interest" description="Disordered" evidence="1">
    <location>
        <begin position="375"/>
        <end position="471"/>
    </location>
</feature>
<keyword evidence="2" id="KW-0472">Membrane</keyword>
<dbReference type="InterPro" id="IPR050039">
    <property type="entry name" value="MAB_1171c-like"/>
</dbReference>
<feature type="transmembrane region" description="Helical" evidence="2">
    <location>
        <begin position="99"/>
        <end position="117"/>
    </location>
</feature>
<feature type="transmembrane region" description="Helical" evidence="2">
    <location>
        <begin position="173"/>
        <end position="195"/>
    </location>
</feature>
<comment type="caution">
    <text evidence="4">The sequence shown here is derived from an EMBL/GenBank/DDBJ whole genome shotgun (WGS) entry which is preliminary data.</text>
</comment>
<feature type="transmembrane region" description="Helical" evidence="2">
    <location>
        <begin position="215"/>
        <end position="234"/>
    </location>
</feature>
<dbReference type="EMBL" id="BOMQ01000075">
    <property type="protein sequence ID" value="GIE52837.1"/>
    <property type="molecule type" value="Genomic_DNA"/>
</dbReference>
<feature type="domain" description="DUF6545" evidence="3">
    <location>
        <begin position="240"/>
        <end position="369"/>
    </location>
</feature>
<evidence type="ECO:0000313" key="4">
    <source>
        <dbReference type="EMBL" id="GIE52837.1"/>
    </source>
</evidence>
<organism evidence="4 5">
    <name type="scientific">Actinoplanes nipponensis</name>
    <dbReference type="NCBI Taxonomy" id="135950"/>
    <lineage>
        <taxon>Bacteria</taxon>
        <taxon>Bacillati</taxon>
        <taxon>Actinomycetota</taxon>
        <taxon>Actinomycetes</taxon>
        <taxon>Micromonosporales</taxon>
        <taxon>Micromonosporaceae</taxon>
        <taxon>Actinoplanes</taxon>
    </lineage>
</organism>
<feature type="transmembrane region" description="Helical" evidence="2">
    <location>
        <begin position="137"/>
        <end position="161"/>
    </location>
</feature>
<name>A0A919MQ78_9ACTN</name>
<dbReference type="NCBIfam" id="NF042915">
    <property type="entry name" value="MAB_1171c_fam"/>
    <property type="match status" value="1"/>
</dbReference>
<dbReference type="Proteomes" id="UP000647172">
    <property type="component" value="Unassembled WGS sequence"/>
</dbReference>
<proteinExistence type="predicted"/>
<dbReference type="RefSeq" id="WP_203774524.1">
    <property type="nucleotide sequence ID" value="NZ_BAAAYJ010000108.1"/>
</dbReference>
<evidence type="ECO:0000259" key="3">
    <source>
        <dbReference type="Pfam" id="PF20182"/>
    </source>
</evidence>
<feature type="compositionally biased region" description="Low complexity" evidence="1">
    <location>
        <begin position="375"/>
        <end position="451"/>
    </location>
</feature>
<gene>
    <name evidence="4" type="ORF">Ani05nite_63710</name>
</gene>